<comment type="caution">
    <text evidence="2">The sequence shown here is derived from an EMBL/GenBank/DDBJ whole genome shotgun (WGS) entry which is preliminary data.</text>
</comment>
<evidence type="ECO:0000313" key="2">
    <source>
        <dbReference type="EMBL" id="KAI5429112.1"/>
    </source>
</evidence>
<gene>
    <name evidence="2" type="ORF">KIW84_033924</name>
</gene>
<feature type="compositionally biased region" description="Polar residues" evidence="1">
    <location>
        <begin position="82"/>
        <end position="103"/>
    </location>
</feature>
<dbReference type="Gramene" id="Psat03G0392400-T1">
    <property type="protein sequence ID" value="KAI5429112.1"/>
    <property type="gene ID" value="KIW84_033924"/>
</dbReference>
<dbReference type="Proteomes" id="UP001058974">
    <property type="component" value="Chromosome 3"/>
</dbReference>
<accession>A0A9D5AYN1</accession>
<name>A0A9D5AYN1_PEA</name>
<evidence type="ECO:0000256" key="1">
    <source>
        <dbReference type="SAM" id="MobiDB-lite"/>
    </source>
</evidence>
<feature type="region of interest" description="Disordered" evidence="1">
    <location>
        <begin position="82"/>
        <end position="109"/>
    </location>
</feature>
<organism evidence="2 3">
    <name type="scientific">Pisum sativum</name>
    <name type="common">Garden pea</name>
    <name type="synonym">Lathyrus oleraceus</name>
    <dbReference type="NCBI Taxonomy" id="3888"/>
    <lineage>
        <taxon>Eukaryota</taxon>
        <taxon>Viridiplantae</taxon>
        <taxon>Streptophyta</taxon>
        <taxon>Embryophyta</taxon>
        <taxon>Tracheophyta</taxon>
        <taxon>Spermatophyta</taxon>
        <taxon>Magnoliopsida</taxon>
        <taxon>eudicotyledons</taxon>
        <taxon>Gunneridae</taxon>
        <taxon>Pentapetalae</taxon>
        <taxon>rosids</taxon>
        <taxon>fabids</taxon>
        <taxon>Fabales</taxon>
        <taxon>Fabaceae</taxon>
        <taxon>Papilionoideae</taxon>
        <taxon>50 kb inversion clade</taxon>
        <taxon>NPAAA clade</taxon>
        <taxon>Hologalegina</taxon>
        <taxon>IRL clade</taxon>
        <taxon>Fabeae</taxon>
        <taxon>Lathyrus</taxon>
    </lineage>
</organism>
<reference evidence="2 3" key="1">
    <citation type="journal article" date="2022" name="Nat. Genet.">
        <title>Improved pea reference genome and pan-genome highlight genomic features and evolutionary characteristics.</title>
        <authorList>
            <person name="Yang T."/>
            <person name="Liu R."/>
            <person name="Luo Y."/>
            <person name="Hu S."/>
            <person name="Wang D."/>
            <person name="Wang C."/>
            <person name="Pandey M.K."/>
            <person name="Ge S."/>
            <person name="Xu Q."/>
            <person name="Li N."/>
            <person name="Li G."/>
            <person name="Huang Y."/>
            <person name="Saxena R.K."/>
            <person name="Ji Y."/>
            <person name="Li M."/>
            <person name="Yan X."/>
            <person name="He Y."/>
            <person name="Liu Y."/>
            <person name="Wang X."/>
            <person name="Xiang C."/>
            <person name="Varshney R.K."/>
            <person name="Ding H."/>
            <person name="Gao S."/>
            <person name="Zong X."/>
        </authorList>
    </citation>
    <scope>NUCLEOTIDE SEQUENCE [LARGE SCALE GENOMIC DNA]</scope>
    <source>
        <strain evidence="2 3">cv. Zhongwan 6</strain>
    </source>
</reference>
<keyword evidence="3" id="KW-1185">Reference proteome</keyword>
<protein>
    <submittedName>
        <fullName evidence="2">Uncharacterized protein</fullName>
    </submittedName>
</protein>
<sequence length="223" mass="25048">MCFGVDMNRHLTNTIFETNYGLVKFTKPVQPASLAFTSELGLTFVLDGALEASEFNSSAFQNDPTGSEAMIHSVNRYHTWPTSSHDNQTDCQTQESKIAQEQPSPEIKLKQEGPVMEQMQKILFRRVESLLRVTWKECYHMYFPGQLILKSFVRQPCSATLEIDGKTYSIISPLPALLRAMDEQRSPKAKLDVIEFAVNSFDEHTVNAEVAANIDILNGGLLS</sequence>
<dbReference type="EMBL" id="JAMSHJ010000003">
    <property type="protein sequence ID" value="KAI5429112.1"/>
    <property type="molecule type" value="Genomic_DNA"/>
</dbReference>
<evidence type="ECO:0000313" key="3">
    <source>
        <dbReference type="Proteomes" id="UP001058974"/>
    </source>
</evidence>
<proteinExistence type="predicted"/>
<dbReference type="AlphaFoldDB" id="A0A9D5AYN1"/>